<comment type="caution">
    <text evidence="2">The sequence shown here is derived from an EMBL/GenBank/DDBJ whole genome shotgun (WGS) entry which is preliminary data.</text>
</comment>
<organism evidence="2 3">
    <name type="scientific">Chryseobacterium soli</name>
    <dbReference type="NCBI Taxonomy" id="445961"/>
    <lineage>
        <taxon>Bacteria</taxon>
        <taxon>Pseudomonadati</taxon>
        <taxon>Bacteroidota</taxon>
        <taxon>Flavobacteriia</taxon>
        <taxon>Flavobacteriales</taxon>
        <taxon>Weeksellaceae</taxon>
        <taxon>Chryseobacterium group</taxon>
        <taxon>Chryseobacterium</taxon>
    </lineage>
</organism>
<protein>
    <submittedName>
        <fullName evidence="2">Antibiotic biosynthesis monooxygenase</fullName>
    </submittedName>
</protein>
<dbReference type="GO" id="GO:0004497">
    <property type="term" value="F:monooxygenase activity"/>
    <property type="evidence" value="ECO:0007669"/>
    <property type="project" value="UniProtKB-KW"/>
</dbReference>
<sequence>MKIYLTAIIKAKVEHQTEVLEVLQNMVKETQKEEACELYSLHQGIDDKNQFIFYEIWKNEEGLALHNQQPYIQAFGALIDEKLQEKPQLYTTHILSI</sequence>
<accession>A0A086A827</accession>
<dbReference type="RefSeq" id="WP_034710560.1">
    <property type="nucleotide sequence ID" value="NZ_JPRH01000003.1"/>
</dbReference>
<feature type="domain" description="ABM" evidence="1">
    <location>
        <begin position="3"/>
        <end position="94"/>
    </location>
</feature>
<keyword evidence="2" id="KW-0503">Monooxygenase</keyword>
<dbReference type="InterPro" id="IPR050744">
    <property type="entry name" value="AI-2_Isomerase_LsrG"/>
</dbReference>
<dbReference type="InterPro" id="IPR011008">
    <property type="entry name" value="Dimeric_a/b-barrel"/>
</dbReference>
<gene>
    <name evidence="2" type="ORF">IW15_08620</name>
</gene>
<evidence type="ECO:0000259" key="1">
    <source>
        <dbReference type="PROSITE" id="PS51725"/>
    </source>
</evidence>
<dbReference type="PROSITE" id="PS51725">
    <property type="entry name" value="ABM"/>
    <property type="match status" value="1"/>
</dbReference>
<dbReference type="Gene3D" id="3.30.70.100">
    <property type="match status" value="1"/>
</dbReference>
<dbReference type="SUPFAM" id="SSF54909">
    <property type="entry name" value="Dimeric alpha+beta barrel"/>
    <property type="match status" value="1"/>
</dbReference>
<evidence type="ECO:0000313" key="3">
    <source>
        <dbReference type="Proteomes" id="UP000028705"/>
    </source>
</evidence>
<keyword evidence="3" id="KW-1185">Reference proteome</keyword>
<name>A0A086A827_9FLAO</name>
<keyword evidence="2" id="KW-0560">Oxidoreductase</keyword>
<proteinExistence type="predicted"/>
<evidence type="ECO:0000313" key="2">
    <source>
        <dbReference type="EMBL" id="KFF12841.1"/>
    </source>
</evidence>
<dbReference type="AlphaFoldDB" id="A0A086A827"/>
<dbReference type="Proteomes" id="UP000028705">
    <property type="component" value="Unassembled WGS sequence"/>
</dbReference>
<dbReference type="PANTHER" id="PTHR33336">
    <property type="entry name" value="QUINOL MONOOXYGENASE YGIN-RELATED"/>
    <property type="match status" value="1"/>
</dbReference>
<dbReference type="STRING" id="445961.IW15_08620"/>
<dbReference type="InterPro" id="IPR007138">
    <property type="entry name" value="ABM_dom"/>
</dbReference>
<dbReference type="OrthoDB" id="9806189at2"/>
<dbReference type="Pfam" id="PF03992">
    <property type="entry name" value="ABM"/>
    <property type="match status" value="1"/>
</dbReference>
<dbReference type="EMBL" id="JPRH01000003">
    <property type="protein sequence ID" value="KFF12841.1"/>
    <property type="molecule type" value="Genomic_DNA"/>
</dbReference>
<dbReference type="PANTHER" id="PTHR33336:SF15">
    <property type="entry name" value="ABM DOMAIN-CONTAINING PROTEIN"/>
    <property type="match status" value="1"/>
</dbReference>
<dbReference type="eggNOG" id="COG1359">
    <property type="taxonomic scope" value="Bacteria"/>
</dbReference>
<reference evidence="2 3" key="1">
    <citation type="submission" date="2014-07" db="EMBL/GenBank/DDBJ databases">
        <title>Genome of Chryseobacterium soli DSM 19298.</title>
        <authorList>
            <person name="Stropko S.J."/>
            <person name="Pipes S.E."/>
            <person name="Newman J."/>
        </authorList>
    </citation>
    <scope>NUCLEOTIDE SEQUENCE [LARGE SCALE GENOMIC DNA]</scope>
    <source>
        <strain evidence="2 3">DSM 19298</strain>
    </source>
</reference>